<name>A0A0T6BM24_9BACI</name>
<organism evidence="1 3">
    <name type="scientific">Bacillus glycinifermentans</name>
    <dbReference type="NCBI Taxonomy" id="1664069"/>
    <lineage>
        <taxon>Bacteria</taxon>
        <taxon>Bacillati</taxon>
        <taxon>Bacillota</taxon>
        <taxon>Bacilli</taxon>
        <taxon>Bacillales</taxon>
        <taxon>Bacillaceae</taxon>
        <taxon>Bacillus</taxon>
    </lineage>
</organism>
<sequence length="92" mass="10959">MKTNKCTLDYLKLKEELEQENMIIEAVRSRRNRNQKLTYIFLKSMYIKYFVFVDGEGYYSEGEETCVNVYCGNGDTKYGAWTLESWRPSSRK</sequence>
<reference evidence="2 4" key="3">
    <citation type="submission" date="2023-03" db="EMBL/GenBank/DDBJ databases">
        <title>Agriculturally important microbes genome sequencing.</title>
        <authorList>
            <person name="Dunlap C."/>
        </authorList>
    </citation>
    <scope>NUCLEOTIDE SEQUENCE [LARGE SCALE GENOMIC DNA]</scope>
    <source>
        <strain evidence="2 4">CBP-3203</strain>
    </source>
</reference>
<dbReference type="EMBL" id="JARRTL010000004">
    <property type="protein sequence ID" value="MEC0483422.1"/>
    <property type="molecule type" value="Genomic_DNA"/>
</dbReference>
<reference evidence="1" key="2">
    <citation type="submission" date="2015-10" db="EMBL/GenBank/DDBJ databases">
        <authorList>
            <person name="Gilbert D.G."/>
        </authorList>
    </citation>
    <scope>NUCLEOTIDE SEQUENCE</scope>
    <source>
        <strain evidence="1">GO-13</strain>
    </source>
</reference>
<dbReference type="AlphaFoldDB" id="A0A0T6BM24"/>
<dbReference type="Proteomes" id="UP001341297">
    <property type="component" value="Unassembled WGS sequence"/>
</dbReference>
<evidence type="ECO:0000313" key="4">
    <source>
        <dbReference type="Proteomes" id="UP001341297"/>
    </source>
</evidence>
<comment type="caution">
    <text evidence="1">The sequence shown here is derived from an EMBL/GenBank/DDBJ whole genome shotgun (WGS) entry which is preliminary data.</text>
</comment>
<proteinExistence type="predicted"/>
<keyword evidence="4" id="KW-1185">Reference proteome</keyword>
<gene>
    <name evidence="1" type="ORF">AB447_222260</name>
    <name evidence="2" type="ORF">P8828_00920</name>
</gene>
<protein>
    <submittedName>
        <fullName evidence="1">Uncharacterized protein</fullName>
    </submittedName>
</protein>
<dbReference type="RefSeq" id="WP_048356254.1">
    <property type="nucleotide sequence ID" value="NZ_JARRTL010000004.1"/>
</dbReference>
<dbReference type="EMBL" id="LECW02000030">
    <property type="protein sequence ID" value="KRT92706.1"/>
    <property type="molecule type" value="Genomic_DNA"/>
</dbReference>
<evidence type="ECO:0000313" key="3">
    <source>
        <dbReference type="Proteomes" id="UP000036168"/>
    </source>
</evidence>
<dbReference type="STRING" id="1664069.BGLY_1978"/>
<evidence type="ECO:0000313" key="2">
    <source>
        <dbReference type="EMBL" id="MEC0483422.1"/>
    </source>
</evidence>
<reference evidence="1 3" key="1">
    <citation type="journal article" date="2015" name="Int. J. Syst. Evol. Microbiol.">
        <title>Bacillus glycinifermentans sp. nov., isolated from fermented soybean paste.</title>
        <authorList>
            <person name="Kim S.J."/>
            <person name="Dunlap C.A."/>
            <person name="Kwon S.W."/>
            <person name="Rooney A.P."/>
        </authorList>
    </citation>
    <scope>NUCLEOTIDE SEQUENCE [LARGE SCALE GENOMIC DNA]</scope>
    <source>
        <strain evidence="1 3">GO-13</strain>
    </source>
</reference>
<evidence type="ECO:0000313" key="1">
    <source>
        <dbReference type="EMBL" id="KRT92706.1"/>
    </source>
</evidence>
<accession>A0A0T6BM24</accession>
<dbReference type="Proteomes" id="UP000036168">
    <property type="component" value="Unassembled WGS sequence"/>
</dbReference>